<dbReference type="InterPro" id="IPR000719">
    <property type="entry name" value="Prot_kinase_dom"/>
</dbReference>
<evidence type="ECO:0000256" key="4">
    <source>
        <dbReference type="ARBA" id="ARBA00022777"/>
    </source>
</evidence>
<keyword evidence="11" id="KW-1185">Reference proteome</keyword>
<evidence type="ECO:0000256" key="3">
    <source>
        <dbReference type="ARBA" id="ARBA00022741"/>
    </source>
</evidence>
<dbReference type="GO" id="GO:0005524">
    <property type="term" value="F:ATP binding"/>
    <property type="evidence" value="ECO:0007669"/>
    <property type="project" value="UniProtKB-UniRule"/>
</dbReference>
<dbReference type="KEGG" id="ehx:EMIHUDRAFT_54168"/>
<comment type="similarity">
    <text evidence="7">Belongs to the protein kinase superfamily.</text>
</comment>
<name>A0A0D3HY29_EMIH1</name>
<dbReference type="GeneID" id="17250059"/>
<dbReference type="FunFam" id="1.10.510.10:FF:000571">
    <property type="entry name" value="Maternal embryonic leucine zipper kinase"/>
    <property type="match status" value="1"/>
</dbReference>
<accession>A0A0D3HY29</accession>
<organism evidence="10 11">
    <name type="scientific">Emiliania huxleyi (strain CCMP1516)</name>
    <dbReference type="NCBI Taxonomy" id="280463"/>
    <lineage>
        <taxon>Eukaryota</taxon>
        <taxon>Haptista</taxon>
        <taxon>Haptophyta</taxon>
        <taxon>Prymnesiophyceae</taxon>
        <taxon>Isochrysidales</taxon>
        <taxon>Noelaerhabdaceae</taxon>
        <taxon>Emiliania</taxon>
    </lineage>
</organism>
<feature type="domain" description="Protein kinase" evidence="9">
    <location>
        <begin position="1"/>
        <end position="276"/>
    </location>
</feature>
<evidence type="ECO:0000256" key="8">
    <source>
        <dbReference type="SAM" id="MobiDB-lite"/>
    </source>
</evidence>
<evidence type="ECO:0000256" key="5">
    <source>
        <dbReference type="ARBA" id="ARBA00022840"/>
    </source>
</evidence>
<dbReference type="PROSITE" id="PS50011">
    <property type="entry name" value="PROTEIN_KINASE_DOM"/>
    <property type="match status" value="1"/>
</dbReference>
<keyword evidence="5 6" id="KW-0067">ATP-binding</keyword>
<sequence>YRRERALGRGAFGSVSLVVSLLTRQRAAMKTIDRSKLHTPALRRTVEQEVRVLKRLRHAGVARLFEVISTPRAIHIVMEYSAGGTLQQLVTSLRRLGEARARPLFAQMVGAVDYCHEAGVCHRDLKLDNFVLDGSLTRVQLIDFGLACVCRRETALHRSYGTPCYSAPEIFGGEVYRGPQVDMWSLGVALATMLAGVLPFQARTAPARRHPPPRTSHPPSPRQACSAAELKRRVVSGRFELPSTVSPEACSLVGSLLCLSPEQRADARAVRASRWLTGVDARLPPPGSDPPAEGTPLDGETIARLEQLGLRRREVEASVKEQLFDHPSACYEMLLLARLR</sequence>
<dbReference type="InterPro" id="IPR011009">
    <property type="entry name" value="Kinase-like_dom_sf"/>
</dbReference>
<dbReference type="Proteomes" id="UP000013827">
    <property type="component" value="Unassembled WGS sequence"/>
</dbReference>
<evidence type="ECO:0000256" key="6">
    <source>
        <dbReference type="PROSITE-ProRule" id="PRU10141"/>
    </source>
</evidence>
<dbReference type="SMART" id="SM00220">
    <property type="entry name" value="S_TKc"/>
    <property type="match status" value="1"/>
</dbReference>
<protein>
    <recommendedName>
        <fullName evidence="9">Protein kinase domain-containing protein</fullName>
    </recommendedName>
</protein>
<reference evidence="10" key="2">
    <citation type="submission" date="2024-10" db="UniProtKB">
        <authorList>
            <consortium name="EnsemblProtists"/>
        </authorList>
    </citation>
    <scope>IDENTIFICATION</scope>
</reference>
<dbReference type="HOGENOM" id="CLU_000288_63_0_1"/>
<dbReference type="eggNOG" id="KOG0586">
    <property type="taxonomic scope" value="Eukaryota"/>
</dbReference>
<evidence type="ECO:0000256" key="1">
    <source>
        <dbReference type="ARBA" id="ARBA00022527"/>
    </source>
</evidence>
<feature type="binding site" evidence="6">
    <location>
        <position position="30"/>
    </location>
    <ligand>
        <name>ATP</name>
        <dbReference type="ChEBI" id="CHEBI:30616"/>
    </ligand>
</feature>
<dbReference type="GO" id="GO:0005737">
    <property type="term" value="C:cytoplasm"/>
    <property type="evidence" value="ECO:0007669"/>
    <property type="project" value="TreeGrafter"/>
</dbReference>
<dbReference type="InterPro" id="IPR017441">
    <property type="entry name" value="Protein_kinase_ATP_BS"/>
</dbReference>
<proteinExistence type="inferred from homology"/>
<evidence type="ECO:0000313" key="11">
    <source>
        <dbReference type="Proteomes" id="UP000013827"/>
    </source>
</evidence>
<evidence type="ECO:0000256" key="2">
    <source>
        <dbReference type="ARBA" id="ARBA00022679"/>
    </source>
</evidence>
<dbReference type="InterPro" id="IPR008271">
    <property type="entry name" value="Ser/Thr_kinase_AS"/>
</dbReference>
<reference evidence="11" key="1">
    <citation type="journal article" date="2013" name="Nature">
        <title>Pan genome of the phytoplankton Emiliania underpins its global distribution.</title>
        <authorList>
            <person name="Read B.A."/>
            <person name="Kegel J."/>
            <person name="Klute M.J."/>
            <person name="Kuo A."/>
            <person name="Lefebvre S.C."/>
            <person name="Maumus F."/>
            <person name="Mayer C."/>
            <person name="Miller J."/>
            <person name="Monier A."/>
            <person name="Salamov A."/>
            <person name="Young J."/>
            <person name="Aguilar M."/>
            <person name="Claverie J.M."/>
            <person name="Frickenhaus S."/>
            <person name="Gonzalez K."/>
            <person name="Herman E.K."/>
            <person name="Lin Y.C."/>
            <person name="Napier J."/>
            <person name="Ogata H."/>
            <person name="Sarno A.F."/>
            <person name="Shmutz J."/>
            <person name="Schroeder D."/>
            <person name="de Vargas C."/>
            <person name="Verret F."/>
            <person name="von Dassow P."/>
            <person name="Valentin K."/>
            <person name="Van de Peer Y."/>
            <person name="Wheeler G."/>
            <person name="Dacks J.B."/>
            <person name="Delwiche C.F."/>
            <person name="Dyhrman S.T."/>
            <person name="Glockner G."/>
            <person name="John U."/>
            <person name="Richards T."/>
            <person name="Worden A.Z."/>
            <person name="Zhang X."/>
            <person name="Grigoriev I.V."/>
            <person name="Allen A.E."/>
            <person name="Bidle K."/>
            <person name="Borodovsky M."/>
            <person name="Bowler C."/>
            <person name="Brownlee C."/>
            <person name="Cock J.M."/>
            <person name="Elias M."/>
            <person name="Gladyshev V.N."/>
            <person name="Groth M."/>
            <person name="Guda C."/>
            <person name="Hadaegh A."/>
            <person name="Iglesias-Rodriguez M.D."/>
            <person name="Jenkins J."/>
            <person name="Jones B.M."/>
            <person name="Lawson T."/>
            <person name="Leese F."/>
            <person name="Lindquist E."/>
            <person name="Lobanov A."/>
            <person name="Lomsadze A."/>
            <person name="Malik S.B."/>
            <person name="Marsh M.E."/>
            <person name="Mackinder L."/>
            <person name="Mock T."/>
            <person name="Mueller-Roeber B."/>
            <person name="Pagarete A."/>
            <person name="Parker M."/>
            <person name="Probert I."/>
            <person name="Quesneville H."/>
            <person name="Raines C."/>
            <person name="Rensing S.A."/>
            <person name="Riano-Pachon D.M."/>
            <person name="Richier S."/>
            <person name="Rokitta S."/>
            <person name="Shiraiwa Y."/>
            <person name="Soanes D.M."/>
            <person name="van der Giezen M."/>
            <person name="Wahlund T.M."/>
            <person name="Williams B."/>
            <person name="Wilson W."/>
            <person name="Wolfe G."/>
            <person name="Wurch L.L."/>
        </authorList>
    </citation>
    <scope>NUCLEOTIDE SEQUENCE</scope>
</reference>
<keyword evidence="3 6" id="KW-0547">Nucleotide-binding</keyword>
<dbReference type="EnsemblProtists" id="EOD03914">
    <property type="protein sequence ID" value="EOD03914"/>
    <property type="gene ID" value="EMIHUDRAFT_54168"/>
</dbReference>
<keyword evidence="4" id="KW-0418">Kinase</keyword>
<dbReference type="GO" id="GO:0035556">
    <property type="term" value="P:intracellular signal transduction"/>
    <property type="evidence" value="ECO:0007669"/>
    <property type="project" value="TreeGrafter"/>
</dbReference>
<dbReference type="Gene3D" id="1.10.510.10">
    <property type="entry name" value="Transferase(Phosphotransferase) domain 1"/>
    <property type="match status" value="1"/>
</dbReference>
<dbReference type="PROSITE" id="PS00108">
    <property type="entry name" value="PROTEIN_KINASE_ST"/>
    <property type="match status" value="1"/>
</dbReference>
<evidence type="ECO:0000259" key="9">
    <source>
        <dbReference type="PROSITE" id="PS50011"/>
    </source>
</evidence>
<dbReference type="OMA" id="IMEYCAN"/>
<keyword evidence="1 7" id="KW-0723">Serine/threonine-protein kinase</keyword>
<dbReference type="PANTHER" id="PTHR24346:SF82">
    <property type="entry name" value="KP78A-RELATED"/>
    <property type="match status" value="1"/>
</dbReference>
<dbReference type="PANTHER" id="PTHR24346">
    <property type="entry name" value="MAP/MICROTUBULE AFFINITY-REGULATING KINASE"/>
    <property type="match status" value="1"/>
</dbReference>
<dbReference type="SUPFAM" id="SSF56112">
    <property type="entry name" value="Protein kinase-like (PK-like)"/>
    <property type="match status" value="1"/>
</dbReference>
<keyword evidence="2" id="KW-0808">Transferase</keyword>
<dbReference type="PaxDb" id="2903-EOD03914"/>
<dbReference type="AlphaFoldDB" id="A0A0D3HY29"/>
<evidence type="ECO:0000313" key="10">
    <source>
        <dbReference type="EnsemblProtists" id="EOD03914"/>
    </source>
</evidence>
<dbReference type="STRING" id="2903.R1D5E7"/>
<dbReference type="Pfam" id="PF00069">
    <property type="entry name" value="Pkinase"/>
    <property type="match status" value="1"/>
</dbReference>
<dbReference type="RefSeq" id="XP_005756343.1">
    <property type="nucleotide sequence ID" value="XM_005756286.1"/>
</dbReference>
<feature type="region of interest" description="Disordered" evidence="8">
    <location>
        <begin position="205"/>
        <end position="227"/>
    </location>
</feature>
<dbReference type="PROSITE" id="PS00107">
    <property type="entry name" value="PROTEIN_KINASE_ATP"/>
    <property type="match status" value="1"/>
</dbReference>
<evidence type="ECO:0000256" key="7">
    <source>
        <dbReference type="RuleBase" id="RU000304"/>
    </source>
</evidence>
<dbReference type="GO" id="GO:0004674">
    <property type="term" value="F:protein serine/threonine kinase activity"/>
    <property type="evidence" value="ECO:0007669"/>
    <property type="project" value="UniProtKB-KW"/>
</dbReference>